<dbReference type="Proteomes" id="UP000515406">
    <property type="component" value="Chromosome"/>
</dbReference>
<dbReference type="EMBL" id="LR828257">
    <property type="protein sequence ID" value="CAD0333381.1"/>
    <property type="molecule type" value="Genomic_DNA"/>
</dbReference>
<feature type="region of interest" description="Disordered" evidence="1">
    <location>
        <begin position="216"/>
        <end position="246"/>
    </location>
</feature>
<reference evidence="2 3" key="1">
    <citation type="submission" date="2020-07" db="EMBL/GenBank/DDBJ databases">
        <authorList>
            <person name="Pothier F. J."/>
        </authorList>
    </citation>
    <scope>NUCLEOTIDE SEQUENCE [LARGE SCALE GENOMIC DNA]</scope>
    <source>
        <strain evidence="2 3">CFBP 498</strain>
    </source>
</reference>
<dbReference type="Gene3D" id="3.40.50.150">
    <property type="entry name" value="Vaccinia Virus protein VP39"/>
    <property type="match status" value="1"/>
</dbReference>
<proteinExistence type="predicted"/>
<dbReference type="InterPro" id="IPR029063">
    <property type="entry name" value="SAM-dependent_MTases_sf"/>
</dbReference>
<sequence length="246" mass="26495">MNATSLPDTTAPRAASWTDRLLRNRLLATLGDLRDGQLQLHEAAGITTLGNASGADALQLQLRVTDPGFYRQAALNGSVGAGKSYMDGQWQCDDLAGLMRLLLRNRDRLDAMKTGTARLGGWAMRSLHTFARNTRSGSRRNIAAHYDLGNPLFSLFLDENLMYSSAIFVDGEEAQGERHWSAPPPASSNASARNCGSARSTMWWKSVPAGVDSPCMPRASTAAASPPPPSRANSSIWQPNASLQPV</sequence>
<accession>A0A6V7DF73</accession>
<dbReference type="Pfam" id="PF02353">
    <property type="entry name" value="CMAS"/>
    <property type="match status" value="1"/>
</dbReference>
<dbReference type="InterPro" id="IPR050723">
    <property type="entry name" value="CFA/CMAS"/>
</dbReference>
<evidence type="ECO:0000313" key="2">
    <source>
        <dbReference type="EMBL" id="CAD0333390.1"/>
    </source>
</evidence>
<organism evidence="2 3">
    <name type="scientific">Xanthomonas hortorum pv. vitians</name>
    <dbReference type="NCBI Taxonomy" id="83224"/>
    <lineage>
        <taxon>Bacteria</taxon>
        <taxon>Pseudomonadati</taxon>
        <taxon>Pseudomonadota</taxon>
        <taxon>Gammaproteobacteria</taxon>
        <taxon>Lysobacterales</taxon>
        <taxon>Lysobacteraceae</taxon>
        <taxon>Xanthomonas</taxon>
    </lineage>
</organism>
<dbReference type="EMBL" id="LR828257">
    <property type="protein sequence ID" value="CAD0333390.1"/>
    <property type="molecule type" value="Genomic_DNA"/>
</dbReference>
<dbReference type="PANTHER" id="PTHR43667:SF2">
    <property type="entry name" value="FATTY ACID C-METHYL TRANSFERASE"/>
    <property type="match status" value="1"/>
</dbReference>
<name>A0A6V7DF73_9XANT</name>
<evidence type="ECO:0000256" key="1">
    <source>
        <dbReference type="SAM" id="MobiDB-lite"/>
    </source>
</evidence>
<feature type="compositionally biased region" description="Polar residues" evidence="1">
    <location>
        <begin position="236"/>
        <end position="246"/>
    </location>
</feature>
<gene>
    <name evidence="2" type="ORF">CFBP498_23180</name>
</gene>
<evidence type="ECO:0000313" key="3">
    <source>
        <dbReference type="Proteomes" id="UP000515406"/>
    </source>
</evidence>
<dbReference type="AlphaFoldDB" id="A0A6V7DF73"/>
<dbReference type="SUPFAM" id="SSF53335">
    <property type="entry name" value="S-adenosyl-L-methionine-dependent methyltransferases"/>
    <property type="match status" value="1"/>
</dbReference>
<evidence type="ECO:0008006" key="4">
    <source>
        <dbReference type="Google" id="ProtNLM"/>
    </source>
</evidence>
<keyword evidence="3" id="KW-1185">Reference proteome</keyword>
<protein>
    <recommendedName>
        <fullName evidence="4">Cyclopropane-fatty-acyl-phospholipid synthase</fullName>
    </recommendedName>
</protein>
<dbReference type="PANTHER" id="PTHR43667">
    <property type="entry name" value="CYCLOPROPANE-FATTY-ACYL-PHOSPHOLIPID SYNTHASE"/>
    <property type="match status" value="1"/>
</dbReference>